<gene>
    <name evidence="3" type="ORF">BK699_20475</name>
</gene>
<dbReference type="Pfam" id="PF01446">
    <property type="entry name" value="Rep_1"/>
    <property type="match status" value="1"/>
</dbReference>
<dbReference type="GeneID" id="67470551"/>
<dbReference type="RefSeq" id="WP_000162903.1">
    <property type="nucleotide sequence ID" value="NZ_NFCF01000085.1"/>
</dbReference>
<evidence type="ECO:0000313" key="3">
    <source>
        <dbReference type="EMBL" id="OTW46421.1"/>
    </source>
</evidence>
<evidence type="ECO:0000313" key="4">
    <source>
        <dbReference type="Proteomes" id="UP000195152"/>
    </source>
</evidence>
<accession>A0A242W4N6</accession>
<comment type="similarity">
    <text evidence="1">Belongs to the Gram-positive plasmids replication protein type 1 family.</text>
</comment>
<proteinExistence type="inferred from homology"/>
<protein>
    <submittedName>
        <fullName evidence="3">Replication protein</fullName>
    </submittedName>
</protein>
<dbReference type="AlphaFoldDB" id="A0A242W4N6"/>
<dbReference type="EMBL" id="NFCF01000085">
    <property type="protein sequence ID" value="OTW46421.1"/>
    <property type="molecule type" value="Genomic_DNA"/>
</dbReference>
<organism evidence="3 4">
    <name type="scientific">Bacillus thuringiensis serovar mexicanensis</name>
    <dbReference type="NCBI Taxonomy" id="180868"/>
    <lineage>
        <taxon>Bacteria</taxon>
        <taxon>Bacillati</taxon>
        <taxon>Bacillota</taxon>
        <taxon>Bacilli</taxon>
        <taxon>Bacillales</taxon>
        <taxon>Bacillaceae</taxon>
        <taxon>Bacillus</taxon>
        <taxon>Bacillus cereus group</taxon>
    </lineage>
</organism>
<dbReference type="GO" id="GO:0003677">
    <property type="term" value="F:DNA binding"/>
    <property type="evidence" value="ECO:0007669"/>
    <property type="project" value="InterPro"/>
</dbReference>
<sequence length="348" mass="41751">MTKKNQDEITGKLQPKKKQNIKIYGFIEEKMSESGRELFKSCSTFNEFVATKDKQKKKRVKGNDCKNRFCPICAWRKAGKDAVKIATMMEAIKIEEKKEFLFLTLTTPNIKADMVKSEIDRFNKAFNKLFKRRNIQRSIKGYIRKLEMTYDKERFITEEMYNNNKKRKAYYDSRGLKVDDHNPNYDTYNPHFHVLLCVDKNYFKRKELYIKQEEWLEMWREVTDMPEITQVHIQKVELIREGNAVAEVAKYSAKDYEMSVSQDVFDVFYLALKGRQLIVYGGLLKDYAKKYEDGELDKYKSTDKNEYYYRLIAMWNKDLMKFEQEYQELTESEKQEYNGHLIDEMEVE</sequence>
<dbReference type="GO" id="GO:0006260">
    <property type="term" value="P:DNA replication"/>
    <property type="evidence" value="ECO:0007669"/>
    <property type="project" value="UniProtKB-KW"/>
</dbReference>
<keyword evidence="2" id="KW-0235">DNA replication</keyword>
<comment type="caution">
    <text evidence="3">The sequence shown here is derived from an EMBL/GenBank/DDBJ whole genome shotgun (WGS) entry which is preliminary data.</text>
</comment>
<evidence type="ECO:0000256" key="2">
    <source>
        <dbReference type="ARBA" id="ARBA00022705"/>
    </source>
</evidence>
<evidence type="ECO:0000256" key="1">
    <source>
        <dbReference type="ARBA" id="ARBA00008909"/>
    </source>
</evidence>
<dbReference type="InterPro" id="IPR000989">
    <property type="entry name" value="Rep"/>
</dbReference>
<dbReference type="Proteomes" id="UP000195152">
    <property type="component" value="Unassembled WGS sequence"/>
</dbReference>
<name>A0A242W4N6_BACTU</name>
<reference evidence="3 4" key="1">
    <citation type="submission" date="2016-10" db="EMBL/GenBank/DDBJ databases">
        <title>Comparative genomics of Bacillus thuringiensis reveals a path to pathogens against multiple invertebrate hosts.</title>
        <authorList>
            <person name="Zheng J."/>
            <person name="Gao Q."/>
            <person name="Liu H."/>
            <person name="Peng D."/>
            <person name="Ruan L."/>
            <person name="Sun M."/>
        </authorList>
    </citation>
    <scope>NUCLEOTIDE SEQUENCE [LARGE SCALE GENOMIC DNA]</scope>
    <source>
        <strain evidence="3">BGSC 4AC1</strain>
    </source>
</reference>